<dbReference type="GO" id="GO:0005829">
    <property type="term" value="C:cytosol"/>
    <property type="evidence" value="ECO:0007669"/>
    <property type="project" value="TreeGrafter"/>
</dbReference>
<dbReference type="GO" id="GO:0006457">
    <property type="term" value="P:protein folding"/>
    <property type="evidence" value="ECO:0007669"/>
    <property type="project" value="InterPro"/>
</dbReference>
<organism evidence="13 14">
    <name type="scientific">Zoogloea dura</name>
    <dbReference type="NCBI Taxonomy" id="2728840"/>
    <lineage>
        <taxon>Bacteria</taxon>
        <taxon>Pseudomonadati</taxon>
        <taxon>Pseudomonadota</taxon>
        <taxon>Betaproteobacteria</taxon>
        <taxon>Rhodocyclales</taxon>
        <taxon>Zoogloeaceae</taxon>
        <taxon>Zoogloea</taxon>
    </lineage>
</organism>
<dbReference type="CDD" id="cd00446">
    <property type="entry name" value="GrpE"/>
    <property type="match status" value="1"/>
</dbReference>
<protein>
    <recommendedName>
        <fullName evidence="8 10">Protein GrpE</fullName>
    </recommendedName>
    <alternativeName>
        <fullName evidence="9 10">HSP-70 cofactor</fullName>
    </alternativeName>
</protein>
<dbReference type="SUPFAM" id="SSF51064">
    <property type="entry name" value="Head domain of nucleotide exchange factor GrpE"/>
    <property type="match status" value="1"/>
</dbReference>
<evidence type="ECO:0000313" key="13">
    <source>
        <dbReference type="EMBL" id="NML25489.1"/>
    </source>
</evidence>
<dbReference type="HAMAP" id="MF_01151">
    <property type="entry name" value="GrpE"/>
    <property type="match status" value="1"/>
</dbReference>
<keyword evidence="4 10" id="KW-0963">Cytoplasm</keyword>
<name>A0A848G2U7_9RHOO</name>
<comment type="similarity">
    <text evidence="2 10 11">Belongs to the GrpE family.</text>
</comment>
<dbReference type="Gene3D" id="3.90.20.20">
    <property type="match status" value="1"/>
</dbReference>
<keyword evidence="14" id="KW-1185">Reference proteome</keyword>
<evidence type="ECO:0000256" key="11">
    <source>
        <dbReference type="RuleBase" id="RU004478"/>
    </source>
</evidence>
<evidence type="ECO:0000256" key="5">
    <source>
        <dbReference type="ARBA" id="ARBA00023016"/>
    </source>
</evidence>
<dbReference type="NCBIfam" id="NF010748">
    <property type="entry name" value="PRK14150.1"/>
    <property type="match status" value="1"/>
</dbReference>
<evidence type="ECO:0000313" key="14">
    <source>
        <dbReference type="Proteomes" id="UP000580043"/>
    </source>
</evidence>
<dbReference type="Gene3D" id="2.30.22.10">
    <property type="entry name" value="Head domain of nucleotide exchange factor GrpE"/>
    <property type="match status" value="1"/>
</dbReference>
<proteinExistence type="inferred from homology"/>
<dbReference type="NCBIfam" id="NF010738">
    <property type="entry name" value="PRK14140.1"/>
    <property type="match status" value="1"/>
</dbReference>
<dbReference type="FunFam" id="2.30.22.10:FF:000001">
    <property type="entry name" value="Protein GrpE"/>
    <property type="match status" value="1"/>
</dbReference>
<comment type="caution">
    <text evidence="13">The sequence shown here is derived from an EMBL/GenBank/DDBJ whole genome shotgun (WGS) entry which is preliminary data.</text>
</comment>
<dbReference type="GO" id="GO:0051082">
    <property type="term" value="F:unfolded protein binding"/>
    <property type="evidence" value="ECO:0007669"/>
    <property type="project" value="TreeGrafter"/>
</dbReference>
<evidence type="ECO:0000256" key="12">
    <source>
        <dbReference type="SAM" id="MobiDB-lite"/>
    </source>
</evidence>
<dbReference type="PANTHER" id="PTHR21237">
    <property type="entry name" value="GRPE PROTEIN"/>
    <property type="match status" value="1"/>
</dbReference>
<keyword evidence="5 10" id="KW-0346">Stress response</keyword>
<comment type="subunit">
    <text evidence="3 10">Homodimer.</text>
</comment>
<sequence length="198" mass="21083">MQQQDTPLGTEGTTAPELVESISGTGTGADTAAPVTDTPEADIIPSLAEQLRSAELKAAEHHDAWLRAKAETENVRRRAQDDIAKASKFAAEKFAQSMLPVKDSLEAALATENATLESLKQGVELTLKQLVSAFQSANVTEVSPVGEKFDPNKHQAISAIEADGEPNTVINVLQKGYLLNERVMRPALVVVSKAKPAA</sequence>
<dbReference type="InterPro" id="IPR000740">
    <property type="entry name" value="GrpE"/>
</dbReference>
<evidence type="ECO:0000256" key="7">
    <source>
        <dbReference type="ARBA" id="ARBA00053401"/>
    </source>
</evidence>
<accession>A0A848G2U7</accession>
<comment type="subcellular location">
    <subcellularLocation>
        <location evidence="1 10">Cytoplasm</location>
    </subcellularLocation>
</comment>
<dbReference type="RefSeq" id="WP_169145120.1">
    <property type="nucleotide sequence ID" value="NZ_JABBGA010000004.1"/>
</dbReference>
<dbReference type="Pfam" id="PF01025">
    <property type="entry name" value="GrpE"/>
    <property type="match status" value="1"/>
</dbReference>
<dbReference type="EMBL" id="JABBGA010000004">
    <property type="protein sequence ID" value="NML25489.1"/>
    <property type="molecule type" value="Genomic_DNA"/>
</dbReference>
<reference evidence="13 14" key="1">
    <citation type="submission" date="2020-04" db="EMBL/GenBank/DDBJ databases">
        <title>Zoogloea sp. G-4-1-14 isolated from soil.</title>
        <authorList>
            <person name="Dahal R.H."/>
        </authorList>
    </citation>
    <scope>NUCLEOTIDE SEQUENCE [LARGE SCALE GENOMIC DNA]</scope>
    <source>
        <strain evidence="13 14">G-4-1-14</strain>
    </source>
</reference>
<evidence type="ECO:0000256" key="6">
    <source>
        <dbReference type="ARBA" id="ARBA00023186"/>
    </source>
</evidence>
<feature type="region of interest" description="Disordered" evidence="12">
    <location>
        <begin position="1"/>
        <end position="38"/>
    </location>
</feature>
<dbReference type="PANTHER" id="PTHR21237:SF23">
    <property type="entry name" value="GRPE PROTEIN HOMOLOG, MITOCHONDRIAL"/>
    <property type="match status" value="1"/>
</dbReference>
<dbReference type="GO" id="GO:0000774">
    <property type="term" value="F:adenyl-nucleotide exchange factor activity"/>
    <property type="evidence" value="ECO:0007669"/>
    <property type="project" value="InterPro"/>
</dbReference>
<dbReference type="InterPro" id="IPR009012">
    <property type="entry name" value="GrpE_head"/>
</dbReference>
<dbReference type="NCBIfam" id="NF010737">
    <property type="entry name" value="PRK14139.1"/>
    <property type="match status" value="1"/>
</dbReference>
<dbReference type="Proteomes" id="UP000580043">
    <property type="component" value="Unassembled WGS sequence"/>
</dbReference>
<evidence type="ECO:0000256" key="10">
    <source>
        <dbReference type="HAMAP-Rule" id="MF_01151"/>
    </source>
</evidence>
<feature type="compositionally biased region" description="Polar residues" evidence="12">
    <location>
        <begin position="1"/>
        <end position="13"/>
    </location>
</feature>
<gene>
    <name evidence="10 13" type="primary">grpE</name>
    <name evidence="13" type="ORF">HHL15_07030</name>
</gene>
<evidence type="ECO:0000256" key="4">
    <source>
        <dbReference type="ARBA" id="ARBA00022490"/>
    </source>
</evidence>
<dbReference type="SUPFAM" id="SSF58014">
    <property type="entry name" value="Coiled-coil domain of nucleotide exchange factor GrpE"/>
    <property type="match status" value="1"/>
</dbReference>
<comment type="function">
    <text evidence="7 10">Participates actively in the response to hyperosmotic and heat shock by preventing the aggregation of stress-denatured proteins, in association with DnaK and GrpE. It is the nucleotide exchange factor for DnaK and may function as a thermosensor. Unfolded proteins bind initially to DnaJ; upon interaction with the DnaJ-bound protein, DnaK hydrolyzes its bound ATP, resulting in the formation of a stable complex. GrpE releases ADP from DnaK; ATP binding to DnaK triggers the release of the substrate protein, thus completing the reaction cycle. Several rounds of ATP-dependent interactions between DnaJ, DnaK and GrpE are required for fully efficient folding.</text>
</comment>
<dbReference type="GO" id="GO:0042803">
    <property type="term" value="F:protein homodimerization activity"/>
    <property type="evidence" value="ECO:0007669"/>
    <property type="project" value="InterPro"/>
</dbReference>
<evidence type="ECO:0000256" key="2">
    <source>
        <dbReference type="ARBA" id="ARBA00009054"/>
    </source>
</evidence>
<dbReference type="AlphaFoldDB" id="A0A848G2U7"/>
<evidence type="ECO:0000256" key="1">
    <source>
        <dbReference type="ARBA" id="ARBA00004496"/>
    </source>
</evidence>
<evidence type="ECO:0000256" key="9">
    <source>
        <dbReference type="ARBA" id="ARBA00076414"/>
    </source>
</evidence>
<dbReference type="PRINTS" id="PR00773">
    <property type="entry name" value="GRPEPROTEIN"/>
</dbReference>
<keyword evidence="6 10" id="KW-0143">Chaperone</keyword>
<evidence type="ECO:0000256" key="8">
    <source>
        <dbReference type="ARBA" id="ARBA00072274"/>
    </source>
</evidence>
<evidence type="ECO:0000256" key="3">
    <source>
        <dbReference type="ARBA" id="ARBA00011738"/>
    </source>
</evidence>
<dbReference type="GO" id="GO:0051087">
    <property type="term" value="F:protein-folding chaperone binding"/>
    <property type="evidence" value="ECO:0007669"/>
    <property type="project" value="InterPro"/>
</dbReference>
<dbReference type="InterPro" id="IPR013805">
    <property type="entry name" value="GrpE_CC"/>
</dbReference>